<accession>A0AAD7GZ87</accession>
<dbReference type="EMBL" id="JARKIE010000004">
    <property type="protein sequence ID" value="KAJ7708178.1"/>
    <property type="molecule type" value="Genomic_DNA"/>
</dbReference>
<comment type="caution">
    <text evidence="2">The sequence shown here is derived from an EMBL/GenBank/DDBJ whole genome shotgun (WGS) entry which is preliminary data.</text>
</comment>
<evidence type="ECO:0000313" key="3">
    <source>
        <dbReference type="Proteomes" id="UP001221757"/>
    </source>
</evidence>
<sequence>MPDANPDEFGRFWARGVFQILTNLAKIKCLVQNPDGFRRLHGAQILHCAIATSQPTLHRSILVVKFGKTRNSLLFGCASRSARGSCGAAKAAPVSQTTLSPSRYPHHRVSSGSMQQLKRRDLKKKAAELDTEEKQEESD</sequence>
<name>A0AAD7GZ87_MYCRO</name>
<dbReference type="AlphaFoldDB" id="A0AAD7GZ87"/>
<organism evidence="2 3">
    <name type="scientific">Mycena rosella</name>
    <name type="common">Pink bonnet</name>
    <name type="synonym">Agaricus rosellus</name>
    <dbReference type="NCBI Taxonomy" id="1033263"/>
    <lineage>
        <taxon>Eukaryota</taxon>
        <taxon>Fungi</taxon>
        <taxon>Dikarya</taxon>
        <taxon>Basidiomycota</taxon>
        <taxon>Agaricomycotina</taxon>
        <taxon>Agaricomycetes</taxon>
        <taxon>Agaricomycetidae</taxon>
        <taxon>Agaricales</taxon>
        <taxon>Marasmiineae</taxon>
        <taxon>Mycenaceae</taxon>
        <taxon>Mycena</taxon>
    </lineage>
</organism>
<gene>
    <name evidence="2" type="ORF">B0H17DRAFT_1124952</name>
</gene>
<keyword evidence="3" id="KW-1185">Reference proteome</keyword>
<feature type="compositionally biased region" description="Acidic residues" evidence="1">
    <location>
        <begin position="129"/>
        <end position="139"/>
    </location>
</feature>
<evidence type="ECO:0000313" key="2">
    <source>
        <dbReference type="EMBL" id="KAJ7708178.1"/>
    </source>
</evidence>
<dbReference type="Proteomes" id="UP001221757">
    <property type="component" value="Unassembled WGS sequence"/>
</dbReference>
<protein>
    <submittedName>
        <fullName evidence="2">Uncharacterized protein</fullName>
    </submittedName>
</protein>
<reference evidence="2" key="1">
    <citation type="submission" date="2023-03" db="EMBL/GenBank/DDBJ databases">
        <title>Massive genome expansion in bonnet fungi (Mycena s.s.) driven by repeated elements and novel gene families across ecological guilds.</title>
        <authorList>
            <consortium name="Lawrence Berkeley National Laboratory"/>
            <person name="Harder C.B."/>
            <person name="Miyauchi S."/>
            <person name="Viragh M."/>
            <person name="Kuo A."/>
            <person name="Thoen E."/>
            <person name="Andreopoulos B."/>
            <person name="Lu D."/>
            <person name="Skrede I."/>
            <person name="Drula E."/>
            <person name="Henrissat B."/>
            <person name="Morin E."/>
            <person name="Kohler A."/>
            <person name="Barry K."/>
            <person name="LaButti K."/>
            <person name="Morin E."/>
            <person name="Salamov A."/>
            <person name="Lipzen A."/>
            <person name="Mereny Z."/>
            <person name="Hegedus B."/>
            <person name="Baldrian P."/>
            <person name="Stursova M."/>
            <person name="Weitz H."/>
            <person name="Taylor A."/>
            <person name="Grigoriev I.V."/>
            <person name="Nagy L.G."/>
            <person name="Martin F."/>
            <person name="Kauserud H."/>
        </authorList>
    </citation>
    <scope>NUCLEOTIDE SEQUENCE</scope>
    <source>
        <strain evidence="2">CBHHK067</strain>
    </source>
</reference>
<evidence type="ECO:0000256" key="1">
    <source>
        <dbReference type="SAM" id="MobiDB-lite"/>
    </source>
</evidence>
<feature type="region of interest" description="Disordered" evidence="1">
    <location>
        <begin position="90"/>
        <end position="139"/>
    </location>
</feature>
<proteinExistence type="predicted"/>